<protein>
    <submittedName>
        <fullName evidence="1">Uncharacterized protein</fullName>
    </submittedName>
</protein>
<dbReference type="EMBL" id="LR134300">
    <property type="protein sequence ID" value="VEE45744.1"/>
    <property type="molecule type" value="Genomic_DNA"/>
</dbReference>
<sequence length="116" mass="13052">MSSAEKTYMILIRLANENVTPKHLRENAPLIKAVIEKYSQKDCQLVFTSPDGSTFGWLLNTEQPLGKLKAALYGKTKDTDTSPLFNGDSFLGMELGKDFEGTGFSNGWTWLQHHQR</sequence>
<evidence type="ECO:0000313" key="2">
    <source>
        <dbReference type="Proteomes" id="UP000278078"/>
    </source>
</evidence>
<accession>A0A448BKA2</accession>
<dbReference type="Proteomes" id="UP000278078">
    <property type="component" value="Chromosome"/>
</dbReference>
<organism evidence="1 2">
    <name type="scientific">Pseudomonas fluorescens</name>
    <dbReference type="NCBI Taxonomy" id="294"/>
    <lineage>
        <taxon>Bacteria</taxon>
        <taxon>Pseudomonadati</taxon>
        <taxon>Pseudomonadota</taxon>
        <taxon>Gammaproteobacteria</taxon>
        <taxon>Pseudomonadales</taxon>
        <taxon>Pseudomonadaceae</taxon>
        <taxon>Pseudomonas</taxon>
    </lineage>
</organism>
<proteinExistence type="predicted"/>
<reference evidence="1 2" key="1">
    <citation type="submission" date="2018-12" db="EMBL/GenBank/DDBJ databases">
        <authorList>
            <consortium name="Pathogen Informatics"/>
        </authorList>
    </citation>
    <scope>NUCLEOTIDE SEQUENCE [LARGE SCALE GENOMIC DNA]</scope>
    <source>
        <strain evidence="1 2">NCTC10783</strain>
    </source>
</reference>
<evidence type="ECO:0000313" key="1">
    <source>
        <dbReference type="EMBL" id="VEE45744.1"/>
    </source>
</evidence>
<dbReference type="AlphaFoldDB" id="A0A448BKA2"/>
<name>A0A448BKA2_PSEFL</name>
<gene>
    <name evidence="1" type="ORF">NCTC10783_01603</name>
</gene>